<feature type="transmembrane region" description="Helical" evidence="9">
    <location>
        <begin position="69"/>
        <end position="91"/>
    </location>
</feature>
<feature type="transmembrane region" description="Helical" evidence="9">
    <location>
        <begin position="112"/>
        <end position="136"/>
    </location>
</feature>
<evidence type="ECO:0000313" key="13">
    <source>
        <dbReference type="Proteomes" id="UP000249299"/>
    </source>
</evidence>
<protein>
    <recommendedName>
        <fullName evidence="9">TRAP transporter small permease protein</fullName>
    </recommendedName>
</protein>
<sequence length="204" mass="22539">MSHTPEPETVDGVPSEPDGHAGTEGHIRTRLDAAIEWCGRGLAWLVFVAMGISVVEVISRYVFDSPTSWVHETTVFLIAIIFAIGGPIALARDKHIRVRLIYDAVSARTRRWLDIFNSVITLLFAGGMTYAAYVLFWRASHNPFGEWSLERSGTSWNPPFPALTKGVILIALILMTLQTILHLIHAIRGAPDADPRGTDPAKEQ</sequence>
<evidence type="ECO:0000256" key="2">
    <source>
        <dbReference type="ARBA" id="ARBA00022448"/>
    </source>
</evidence>
<comment type="similarity">
    <text evidence="8 9">Belongs to the TRAP transporter small permease family.</text>
</comment>
<dbReference type="InterPro" id="IPR007387">
    <property type="entry name" value="TRAP_DctQ"/>
</dbReference>
<gene>
    <name evidence="12" type="ORF">CH339_13895</name>
</gene>
<keyword evidence="6 9" id="KW-1133">Transmembrane helix</keyword>
<keyword evidence="3" id="KW-1003">Cell membrane</keyword>
<evidence type="ECO:0000256" key="10">
    <source>
        <dbReference type="SAM" id="MobiDB-lite"/>
    </source>
</evidence>
<dbReference type="InterPro" id="IPR055348">
    <property type="entry name" value="DctQ"/>
</dbReference>
<name>A0A327JMF6_9HYPH</name>
<feature type="transmembrane region" description="Helical" evidence="9">
    <location>
        <begin position="166"/>
        <end position="187"/>
    </location>
</feature>
<feature type="domain" description="Tripartite ATP-independent periplasmic transporters DctQ component" evidence="11">
    <location>
        <begin position="50"/>
        <end position="188"/>
    </location>
</feature>
<dbReference type="Proteomes" id="UP000249299">
    <property type="component" value="Unassembled WGS sequence"/>
</dbReference>
<evidence type="ECO:0000256" key="1">
    <source>
        <dbReference type="ARBA" id="ARBA00004429"/>
    </source>
</evidence>
<comment type="subunit">
    <text evidence="9">The complex comprises the extracytoplasmic solute receptor protein and the two transmembrane proteins.</text>
</comment>
<evidence type="ECO:0000313" key="12">
    <source>
        <dbReference type="EMBL" id="RAI26553.1"/>
    </source>
</evidence>
<evidence type="ECO:0000256" key="4">
    <source>
        <dbReference type="ARBA" id="ARBA00022519"/>
    </source>
</evidence>
<keyword evidence="2 9" id="KW-0813">Transport</keyword>
<evidence type="ECO:0000256" key="5">
    <source>
        <dbReference type="ARBA" id="ARBA00022692"/>
    </source>
</evidence>
<dbReference type="PANTHER" id="PTHR35011:SF4">
    <property type="entry name" value="SLL1102 PROTEIN"/>
    <property type="match status" value="1"/>
</dbReference>
<dbReference type="PANTHER" id="PTHR35011">
    <property type="entry name" value="2,3-DIKETO-L-GULONATE TRAP TRANSPORTER SMALL PERMEASE PROTEIN YIAM"/>
    <property type="match status" value="1"/>
</dbReference>
<evidence type="ECO:0000256" key="8">
    <source>
        <dbReference type="ARBA" id="ARBA00038436"/>
    </source>
</evidence>
<keyword evidence="13" id="KW-1185">Reference proteome</keyword>
<evidence type="ECO:0000256" key="7">
    <source>
        <dbReference type="ARBA" id="ARBA00023136"/>
    </source>
</evidence>
<evidence type="ECO:0000256" key="3">
    <source>
        <dbReference type="ARBA" id="ARBA00022475"/>
    </source>
</evidence>
<comment type="caution">
    <text evidence="12">The sequence shown here is derived from an EMBL/GenBank/DDBJ whole genome shotgun (WGS) entry which is preliminary data.</text>
</comment>
<dbReference type="GO" id="GO:0022857">
    <property type="term" value="F:transmembrane transporter activity"/>
    <property type="evidence" value="ECO:0007669"/>
    <property type="project" value="UniProtKB-UniRule"/>
</dbReference>
<evidence type="ECO:0000256" key="9">
    <source>
        <dbReference type="RuleBase" id="RU369079"/>
    </source>
</evidence>
<comment type="function">
    <text evidence="9">Part of the tripartite ATP-independent periplasmic (TRAP) transport system.</text>
</comment>
<proteinExistence type="inferred from homology"/>
<comment type="subcellular location">
    <subcellularLocation>
        <location evidence="1 9">Cell inner membrane</location>
        <topology evidence="1 9">Multi-pass membrane protein</topology>
    </subcellularLocation>
</comment>
<keyword evidence="4 9" id="KW-0997">Cell inner membrane</keyword>
<dbReference type="OrthoDB" id="9794346at2"/>
<dbReference type="AlphaFoldDB" id="A0A327JMF6"/>
<feature type="region of interest" description="Disordered" evidence="10">
    <location>
        <begin position="1"/>
        <end position="22"/>
    </location>
</feature>
<organism evidence="12 13">
    <name type="scientific">Rhodobium orientis</name>
    <dbReference type="NCBI Taxonomy" id="34017"/>
    <lineage>
        <taxon>Bacteria</taxon>
        <taxon>Pseudomonadati</taxon>
        <taxon>Pseudomonadota</taxon>
        <taxon>Alphaproteobacteria</taxon>
        <taxon>Hyphomicrobiales</taxon>
        <taxon>Rhodobiaceae</taxon>
        <taxon>Rhodobium</taxon>
    </lineage>
</organism>
<dbReference type="RefSeq" id="WP_111434970.1">
    <property type="nucleotide sequence ID" value="NZ_JACIGG010000019.1"/>
</dbReference>
<dbReference type="Pfam" id="PF04290">
    <property type="entry name" value="DctQ"/>
    <property type="match status" value="1"/>
</dbReference>
<evidence type="ECO:0000256" key="6">
    <source>
        <dbReference type="ARBA" id="ARBA00022989"/>
    </source>
</evidence>
<feature type="transmembrane region" description="Helical" evidence="9">
    <location>
        <begin position="42"/>
        <end position="63"/>
    </location>
</feature>
<reference evidence="12 13" key="1">
    <citation type="submission" date="2017-07" db="EMBL/GenBank/DDBJ databases">
        <title>Draft Genome Sequences of Select Purple Nonsulfur Bacteria.</title>
        <authorList>
            <person name="Lasarre B."/>
            <person name="Mckinlay J.B."/>
        </authorList>
    </citation>
    <scope>NUCLEOTIDE SEQUENCE [LARGE SCALE GENOMIC DNA]</scope>
    <source>
        <strain evidence="12 13">DSM 11290</strain>
    </source>
</reference>
<accession>A0A327JMF6</accession>
<keyword evidence="7 9" id="KW-0472">Membrane</keyword>
<dbReference type="EMBL" id="NPEV01000029">
    <property type="protein sequence ID" value="RAI26553.1"/>
    <property type="molecule type" value="Genomic_DNA"/>
</dbReference>
<keyword evidence="5 9" id="KW-0812">Transmembrane</keyword>
<evidence type="ECO:0000259" key="11">
    <source>
        <dbReference type="Pfam" id="PF04290"/>
    </source>
</evidence>
<dbReference type="GO" id="GO:0005886">
    <property type="term" value="C:plasma membrane"/>
    <property type="evidence" value="ECO:0007669"/>
    <property type="project" value="UniProtKB-SubCell"/>
</dbReference>